<dbReference type="AlphaFoldDB" id="A0A0A1YQM0"/>
<feature type="signal peptide" evidence="4">
    <location>
        <begin position="1"/>
        <end position="22"/>
    </location>
</feature>
<dbReference type="eggNOG" id="COG1638">
    <property type="taxonomic scope" value="Bacteria"/>
</dbReference>
<reference evidence="5 6" key="1">
    <citation type="journal article" date="2014" name="Genome Announc.">
        <title>Draft Genome Sequence of Petroleum Oil-Degrading Marine Bacterium Pseudomonas taeanensis Strain MS-3, Isolated from a Crude Oil-Contaminated Seashore.</title>
        <authorList>
            <person name="Lee S.Y."/>
            <person name="Kim S.H."/>
            <person name="Lee D.G."/>
            <person name="Shin S."/>
            <person name="Yun S.H."/>
            <person name="Choi C.W."/>
            <person name="Chung Y.H."/>
            <person name="Choi J.S."/>
            <person name="Kahng H.Y."/>
            <person name="Kim S.I."/>
        </authorList>
    </citation>
    <scope>NUCLEOTIDE SEQUENCE [LARGE SCALE GENOMIC DNA]</scope>
    <source>
        <strain evidence="5 6">MS-3</strain>
    </source>
</reference>
<evidence type="ECO:0000256" key="2">
    <source>
        <dbReference type="ARBA" id="ARBA00022448"/>
    </source>
</evidence>
<gene>
    <name evidence="5" type="ORF">TMS3_0106585</name>
</gene>
<sequence>MTRFKTLLSVAALLVASSSAFSAEVWKYSIEEPPESLMDVYAKEFKNRIEQATKGEVEVKIYYLGQLGTSAEMVEQTADGAINFVNVAVGALGTLVPESQVFLMNYVLPENPAAVTELLNSETLLRGDLGAAFADKGLRLQTLFSEGPQVWTTNRLVRSPADLKGFKMRVMVSPVLLEAYADLGASPTPMPFGEVYGGLQLKQIDGQTNPVPAIQEMKFYEVTDFMIWAGEQELVTAIMTGDDWYQGLPAQRQQLIDETIGGMNGYIAEAVQQYNAERLQAIKAAKPDMQMVQLSEAEREVFRQASQKTHEKVGEHIGARGKKLLASILQEVAKGERAN</sequence>
<evidence type="ECO:0000256" key="3">
    <source>
        <dbReference type="ARBA" id="ARBA00022729"/>
    </source>
</evidence>
<dbReference type="Gene3D" id="3.40.190.170">
    <property type="entry name" value="Bacterial extracellular solute-binding protein, family 7"/>
    <property type="match status" value="1"/>
</dbReference>
<keyword evidence="2" id="KW-0813">Transport</keyword>
<dbReference type="InterPro" id="IPR038404">
    <property type="entry name" value="TRAP_DctP_sf"/>
</dbReference>
<dbReference type="PANTHER" id="PTHR33376:SF7">
    <property type="entry name" value="C4-DICARBOXYLATE-BINDING PROTEIN DCTB"/>
    <property type="match status" value="1"/>
</dbReference>
<proteinExistence type="inferred from homology"/>
<comment type="similarity">
    <text evidence="1">Belongs to the bacterial solute-binding protein 7 family.</text>
</comment>
<dbReference type="GO" id="GO:0055085">
    <property type="term" value="P:transmembrane transport"/>
    <property type="evidence" value="ECO:0007669"/>
    <property type="project" value="InterPro"/>
</dbReference>
<evidence type="ECO:0000256" key="4">
    <source>
        <dbReference type="SAM" id="SignalP"/>
    </source>
</evidence>
<evidence type="ECO:0000256" key="1">
    <source>
        <dbReference type="ARBA" id="ARBA00009023"/>
    </source>
</evidence>
<dbReference type="NCBIfam" id="NF037995">
    <property type="entry name" value="TRAP_S1"/>
    <property type="match status" value="1"/>
</dbReference>
<keyword evidence="3 4" id="KW-0732">Signal</keyword>
<evidence type="ECO:0000313" key="5">
    <source>
        <dbReference type="EMBL" id="KFX71586.1"/>
    </source>
</evidence>
<name>A0A0A1YQM0_9PSED</name>
<organism evidence="5 6">
    <name type="scientific">Pseudomonas taeanensis MS-3</name>
    <dbReference type="NCBI Taxonomy" id="1395571"/>
    <lineage>
        <taxon>Bacteria</taxon>
        <taxon>Pseudomonadati</taxon>
        <taxon>Pseudomonadota</taxon>
        <taxon>Gammaproteobacteria</taxon>
        <taxon>Pseudomonadales</taxon>
        <taxon>Pseudomonadaceae</taxon>
        <taxon>Pseudomonas</taxon>
    </lineage>
</organism>
<dbReference type="Pfam" id="PF03480">
    <property type="entry name" value="DctP"/>
    <property type="match status" value="1"/>
</dbReference>
<protein>
    <submittedName>
        <fullName evidence="5">C4-dicarboxylate ABC transporter</fullName>
    </submittedName>
</protein>
<dbReference type="STRING" id="1395571.TMS3_0106585"/>
<dbReference type="PANTHER" id="PTHR33376">
    <property type="match status" value="1"/>
</dbReference>
<dbReference type="RefSeq" id="WP_025164431.1">
    <property type="nucleotide sequence ID" value="NZ_AWSQ01000001.1"/>
</dbReference>
<dbReference type="OrthoDB" id="9771186at2"/>
<accession>A0A0A1YQM0</accession>
<keyword evidence="6" id="KW-1185">Reference proteome</keyword>
<dbReference type="InterPro" id="IPR018389">
    <property type="entry name" value="DctP_fam"/>
</dbReference>
<evidence type="ECO:0000313" key="6">
    <source>
        <dbReference type="Proteomes" id="UP000030063"/>
    </source>
</evidence>
<dbReference type="Proteomes" id="UP000030063">
    <property type="component" value="Unassembled WGS sequence"/>
</dbReference>
<dbReference type="EMBL" id="AWSQ01000001">
    <property type="protein sequence ID" value="KFX71586.1"/>
    <property type="molecule type" value="Genomic_DNA"/>
</dbReference>
<feature type="chain" id="PRO_5001984943" evidence="4">
    <location>
        <begin position="23"/>
        <end position="339"/>
    </location>
</feature>
<comment type="caution">
    <text evidence="5">The sequence shown here is derived from an EMBL/GenBank/DDBJ whole genome shotgun (WGS) entry which is preliminary data.</text>
</comment>